<name>A0A6C2TZH8_PONDE</name>
<dbReference type="AlphaFoldDB" id="A0A6C2TZH8"/>
<dbReference type="Gene3D" id="3.20.20.210">
    <property type="match status" value="1"/>
</dbReference>
<dbReference type="Proteomes" id="UP000366872">
    <property type="component" value="Unassembled WGS sequence"/>
</dbReference>
<dbReference type="InterPro" id="IPR038071">
    <property type="entry name" value="UROD/MetE-like_sf"/>
</dbReference>
<gene>
    <name evidence="2" type="ORF">PDESU_01315</name>
</gene>
<evidence type="ECO:0000259" key="1">
    <source>
        <dbReference type="Pfam" id="PF01208"/>
    </source>
</evidence>
<keyword evidence="3" id="KW-1185">Reference proteome</keyword>
<organism evidence="2 3">
    <name type="scientific">Pontiella desulfatans</name>
    <dbReference type="NCBI Taxonomy" id="2750659"/>
    <lineage>
        <taxon>Bacteria</taxon>
        <taxon>Pseudomonadati</taxon>
        <taxon>Kiritimatiellota</taxon>
        <taxon>Kiritimatiellia</taxon>
        <taxon>Kiritimatiellales</taxon>
        <taxon>Pontiellaceae</taxon>
        <taxon>Pontiella</taxon>
    </lineage>
</organism>
<dbReference type="EMBL" id="CAAHFG010000001">
    <property type="protein sequence ID" value="VGO12761.1"/>
    <property type="molecule type" value="Genomic_DNA"/>
</dbReference>
<dbReference type="SUPFAM" id="SSF51726">
    <property type="entry name" value="UROD/MetE-like"/>
    <property type="match status" value="1"/>
</dbReference>
<feature type="domain" description="Uroporphyrinogen decarboxylase (URO-D)" evidence="1">
    <location>
        <begin position="212"/>
        <end position="410"/>
    </location>
</feature>
<dbReference type="PANTHER" id="PTHR47099">
    <property type="entry name" value="METHYLCOBAMIDE:COM METHYLTRANSFERASE MTBA"/>
    <property type="match status" value="1"/>
</dbReference>
<dbReference type="InterPro" id="IPR000257">
    <property type="entry name" value="Uroporphyrinogen_deCOase"/>
</dbReference>
<dbReference type="InterPro" id="IPR052024">
    <property type="entry name" value="Methanogen_methyltrans"/>
</dbReference>
<protein>
    <recommendedName>
        <fullName evidence="1">Uroporphyrinogen decarboxylase (URO-D) domain-containing protein</fullName>
    </recommendedName>
</protein>
<sequence length="413" mass="46436">MTSRERVLAAINHQSIDQIPVDLGSNPSSGISAMGYNKLKKALGIEGGHTRIYDVVQQLAQPEVDVLDALGCDVLDIGRTFNTSDDDWYDITMPDGSTAQYPKWFQPLKRDDGAWEVEKNGHVIARMPPDGAFFDQTYFPYEDDYPSDYSNLKDAMDMILWQALAHSPWDNASDPGFWKTLRENTLRLRESTDKALMIVCGCNLFEWGTFLRKIDNFLMDLLAEPEEVEGLLDALMKMHLQTLEKVCEAVGDCCDILRFGDDLGTTGGLFMPPDTYRELFKPRHTQLNAFVHENSQMKTFLHSCGSIYRIMPDLIEAGYDIINPVQTNCFEMEPEKLNAEFGNKITFWGGGCDTASILNKATPDAVRKHVLDRCETFGPGGGFIFNTIHNILPEVPAENVMAAFDAVKEFNAR</sequence>
<reference evidence="2 3" key="1">
    <citation type="submission" date="2019-04" db="EMBL/GenBank/DDBJ databases">
        <authorList>
            <person name="Van Vliet M D."/>
        </authorList>
    </citation>
    <scope>NUCLEOTIDE SEQUENCE [LARGE SCALE GENOMIC DNA]</scope>
    <source>
        <strain evidence="2 3">F1</strain>
    </source>
</reference>
<dbReference type="RefSeq" id="WP_136078401.1">
    <property type="nucleotide sequence ID" value="NZ_CAAHFG010000001.1"/>
</dbReference>
<evidence type="ECO:0000313" key="2">
    <source>
        <dbReference type="EMBL" id="VGO12761.1"/>
    </source>
</evidence>
<evidence type="ECO:0000313" key="3">
    <source>
        <dbReference type="Proteomes" id="UP000366872"/>
    </source>
</evidence>
<proteinExistence type="predicted"/>
<dbReference type="Pfam" id="PF01208">
    <property type="entry name" value="URO-D"/>
    <property type="match status" value="1"/>
</dbReference>
<dbReference type="GO" id="GO:0006779">
    <property type="term" value="P:porphyrin-containing compound biosynthetic process"/>
    <property type="evidence" value="ECO:0007669"/>
    <property type="project" value="InterPro"/>
</dbReference>
<dbReference type="GO" id="GO:0004853">
    <property type="term" value="F:uroporphyrinogen decarboxylase activity"/>
    <property type="evidence" value="ECO:0007669"/>
    <property type="project" value="InterPro"/>
</dbReference>
<dbReference type="PANTHER" id="PTHR47099:SF1">
    <property type="entry name" value="METHYLCOBAMIDE:COM METHYLTRANSFERASE MTBA"/>
    <property type="match status" value="1"/>
</dbReference>
<accession>A0A6C2TZH8</accession>